<dbReference type="PANTHER" id="PTHR11161">
    <property type="entry name" value="O-ACYLTRANSFERASE"/>
    <property type="match status" value="1"/>
</dbReference>
<dbReference type="EMBL" id="BPLR01019208">
    <property type="protein sequence ID" value="GIZ05107.1"/>
    <property type="molecule type" value="Genomic_DNA"/>
</dbReference>
<gene>
    <name evidence="2" type="primary">X975_04445</name>
    <name evidence="2" type="ORF">CEXT_620331</name>
</gene>
<organism evidence="2 3">
    <name type="scientific">Caerostris extrusa</name>
    <name type="common">Bark spider</name>
    <name type="synonym">Caerostris bankana</name>
    <dbReference type="NCBI Taxonomy" id="172846"/>
    <lineage>
        <taxon>Eukaryota</taxon>
        <taxon>Metazoa</taxon>
        <taxon>Ecdysozoa</taxon>
        <taxon>Arthropoda</taxon>
        <taxon>Chelicerata</taxon>
        <taxon>Arachnida</taxon>
        <taxon>Araneae</taxon>
        <taxon>Araneomorphae</taxon>
        <taxon>Entelegynae</taxon>
        <taxon>Araneoidea</taxon>
        <taxon>Araneidae</taxon>
        <taxon>Caerostris</taxon>
    </lineage>
</organism>
<comment type="caution">
    <text evidence="2">The sequence shown here is derived from an EMBL/GenBank/DDBJ whole genome shotgun (WGS) entry which is preliminary data.</text>
</comment>
<feature type="transmembrane region" description="Helical" evidence="1">
    <location>
        <begin position="20"/>
        <end position="43"/>
    </location>
</feature>
<keyword evidence="3" id="KW-1185">Reference proteome</keyword>
<dbReference type="Proteomes" id="UP001054945">
    <property type="component" value="Unassembled WGS sequence"/>
</dbReference>
<evidence type="ECO:0000313" key="3">
    <source>
        <dbReference type="Proteomes" id="UP001054945"/>
    </source>
</evidence>
<keyword evidence="1" id="KW-0472">Membrane</keyword>
<reference evidence="2 3" key="1">
    <citation type="submission" date="2021-06" db="EMBL/GenBank/DDBJ databases">
        <title>Caerostris extrusa draft genome.</title>
        <authorList>
            <person name="Kono N."/>
            <person name="Arakawa K."/>
        </authorList>
    </citation>
    <scope>NUCLEOTIDE SEQUENCE [LARGE SCALE GENOMIC DNA]</scope>
</reference>
<dbReference type="AlphaFoldDB" id="A0AAV4YG07"/>
<accession>A0AAV4YG07</accession>
<dbReference type="InterPro" id="IPR052728">
    <property type="entry name" value="O2_lipid_transport_reg"/>
</dbReference>
<keyword evidence="1" id="KW-1133">Transmembrane helix</keyword>
<dbReference type="PANTHER" id="PTHR11161:SF0">
    <property type="entry name" value="O-ACYLTRANSFERASE LIKE PROTEIN"/>
    <property type="match status" value="1"/>
</dbReference>
<proteinExistence type="predicted"/>
<evidence type="ECO:0000256" key="1">
    <source>
        <dbReference type="SAM" id="Phobius"/>
    </source>
</evidence>
<keyword evidence="1" id="KW-0812">Transmembrane</keyword>
<sequence>MFLGLEKVRAYAKDFAFQAVINATVAVDTFFCIGGLLVCYLTIKLVKVNGHPFNIKLYIFHRLWRLHYNRNTFSELTLLLLELSLFSTQKNFPTYRFNLHGHKNCSSFRLLDFELSTVIQKPEAIAAKGAPGLSELM</sequence>
<protein>
    <submittedName>
        <fullName evidence="2">Nose resistant to fluoxetine protein 6</fullName>
    </submittedName>
</protein>
<name>A0AAV4YG07_CAEEX</name>
<evidence type="ECO:0000313" key="2">
    <source>
        <dbReference type="EMBL" id="GIZ05107.1"/>
    </source>
</evidence>